<comment type="similarity">
    <text evidence="2">Belongs to the 3-hydroxyacyl-CoA dehydrogenase family.</text>
</comment>
<protein>
    <submittedName>
        <fullName evidence="11">Enoyl-CoA hydratase/isomerase family protein</fullName>
    </submittedName>
</protein>
<comment type="caution">
    <text evidence="11">The sequence shown here is derived from an EMBL/GenBank/DDBJ whole genome shotgun (WGS) entry which is preliminary data.</text>
</comment>
<evidence type="ECO:0000259" key="10">
    <source>
        <dbReference type="Pfam" id="PF02737"/>
    </source>
</evidence>
<dbReference type="Gene3D" id="3.90.226.10">
    <property type="entry name" value="2-enoyl-CoA Hydratase, Chain A, domain 1"/>
    <property type="match status" value="1"/>
</dbReference>
<proteinExistence type="inferred from homology"/>
<dbReference type="Pfam" id="PF02737">
    <property type="entry name" value="3HCDH_N"/>
    <property type="match status" value="1"/>
</dbReference>
<dbReference type="PANTHER" id="PTHR48075">
    <property type="entry name" value="3-HYDROXYACYL-COA DEHYDROGENASE FAMILY PROTEIN"/>
    <property type="match status" value="1"/>
</dbReference>
<feature type="domain" description="3-hydroxyacyl-CoA dehydrogenase C-terminal" evidence="9">
    <location>
        <begin position="236"/>
        <end position="335"/>
    </location>
</feature>
<dbReference type="CDD" id="cd06558">
    <property type="entry name" value="crotonase-like"/>
    <property type="match status" value="1"/>
</dbReference>
<organism evidence="11 12">
    <name type="scientific">Paenibacillus artemisiicola</name>
    <dbReference type="NCBI Taxonomy" id="1172618"/>
    <lineage>
        <taxon>Bacteria</taxon>
        <taxon>Bacillati</taxon>
        <taxon>Bacillota</taxon>
        <taxon>Bacilli</taxon>
        <taxon>Bacillales</taxon>
        <taxon>Paenibacillaceae</taxon>
        <taxon>Paenibacillus</taxon>
    </lineage>
</organism>
<name>A0ABS3WE80_9BACL</name>
<feature type="domain" description="3-hydroxyacyl-CoA dehydrogenase NAD binding" evidence="10">
    <location>
        <begin position="36"/>
        <end position="233"/>
    </location>
</feature>
<dbReference type="Gene3D" id="1.10.1040.50">
    <property type="match status" value="1"/>
</dbReference>
<evidence type="ECO:0000256" key="1">
    <source>
        <dbReference type="ARBA" id="ARBA00005005"/>
    </source>
</evidence>
<dbReference type="InterPro" id="IPR001753">
    <property type="entry name" value="Enoyl-CoA_hydra/iso"/>
</dbReference>
<evidence type="ECO:0000256" key="8">
    <source>
        <dbReference type="ARBA" id="ARBA00049556"/>
    </source>
</evidence>
<comment type="catalytic activity">
    <reaction evidence="8">
        <text>a (3S)-3-hydroxyacyl-CoA + NAD(+) = a 3-oxoacyl-CoA + NADH + H(+)</text>
        <dbReference type="Rhea" id="RHEA:22432"/>
        <dbReference type="ChEBI" id="CHEBI:15378"/>
        <dbReference type="ChEBI" id="CHEBI:57318"/>
        <dbReference type="ChEBI" id="CHEBI:57540"/>
        <dbReference type="ChEBI" id="CHEBI:57945"/>
        <dbReference type="ChEBI" id="CHEBI:90726"/>
        <dbReference type="EC" id="1.1.1.35"/>
    </reaction>
</comment>
<evidence type="ECO:0000313" key="11">
    <source>
        <dbReference type="EMBL" id="MBO7746641.1"/>
    </source>
</evidence>
<dbReference type="EMBL" id="JAGGDJ010000021">
    <property type="protein sequence ID" value="MBO7746641.1"/>
    <property type="molecule type" value="Genomic_DNA"/>
</dbReference>
<dbReference type="Gene3D" id="3.40.50.720">
    <property type="entry name" value="NAD(P)-binding Rossmann-like Domain"/>
    <property type="match status" value="1"/>
</dbReference>
<sequence length="829" mass="89191">MDAETVHSRRCRAERPFYPEGGSCVGVRSTPAVRRAAVIGSGVMGAGIAAHLANAGMSVLLLDVVPDALTEQEAKAGATLEDRAVRNRLAAAGLARLAKQEPPALYEASFIGRIAPGNLEDDLARLGEVDWIVEAVVERLDIKRSVFARIESVLKPGTLVSSNTSGLSAAAMAEGRGETFRKQFAVTHFFNPPRHMKLVEVVPGPDTAPETIDRLAAVCEGQLGKGVVRAKDTPNFIANRIGTYGMATTIAAARAYGLGVDEVDALTGPAMGRPKTATFRLLDLVGLDTLLHVLDNVRERSDDPAERDAFARPPELEALVAKGWTGEKAGSGFYRKIKRQGGGSDIETLQLDTLTYAPRRSVHSPVIEAAKSAKGTAAKVKALLFTDPDDRYARFAWTALKTVLLYSARQLGAIADTIADIDRALVWGFNWELGPFELWDAIGLERSVQRMRAEGDEIPEWVADWIAAGNRGFYKQEGTLRFYANRGEYRLQEEEPDVLSLKAVKDAGKLVLGNAGASLLDIGDDVAALVFHSPNNAIGGDILTAIRQSAAEVSRNWRGLVVANEGRHFCVGANLMMLLLEAQNGDFDEIDDIIAQFQQSMLTLKRLDRPVVAAPHRMTLGGGVEACLPADRIVFASETYFGLVETGVGLIPAGGGCKEAAALADARTGADGNLQPQVNALFETIALGKTSTSGYDVARLGFMRPQDRVVLRGETRAAEAKRTVLAMDREGYAPPPADRRIRVAGREGRAVLQLAVENMRLGGMASKHDVRIGRKLAHVLAGGEAAPGAEVSEQYLLDLEREAFLSLCGEPKTQARMQHMLATGKPLRN</sequence>
<keyword evidence="6" id="KW-0520">NAD</keyword>
<evidence type="ECO:0000256" key="5">
    <source>
        <dbReference type="ARBA" id="ARBA00023002"/>
    </source>
</evidence>
<dbReference type="InterPro" id="IPR036291">
    <property type="entry name" value="NAD(P)-bd_dom_sf"/>
</dbReference>
<evidence type="ECO:0000256" key="2">
    <source>
        <dbReference type="ARBA" id="ARBA00009463"/>
    </source>
</evidence>
<keyword evidence="4" id="KW-0442">Lipid degradation</keyword>
<evidence type="ECO:0000313" key="12">
    <source>
        <dbReference type="Proteomes" id="UP000670947"/>
    </source>
</evidence>
<comment type="pathway">
    <text evidence="1">Lipid metabolism; fatty acid beta-oxidation.</text>
</comment>
<dbReference type="Pfam" id="PF00378">
    <property type="entry name" value="ECH_1"/>
    <property type="match status" value="1"/>
</dbReference>
<dbReference type="SUPFAM" id="SSF52096">
    <property type="entry name" value="ClpP/crotonase"/>
    <property type="match status" value="1"/>
</dbReference>
<keyword evidence="12" id="KW-1185">Reference proteome</keyword>
<dbReference type="Pfam" id="PF00725">
    <property type="entry name" value="3HCDH"/>
    <property type="match status" value="1"/>
</dbReference>
<dbReference type="PANTHER" id="PTHR48075:SF7">
    <property type="entry name" value="3-HYDROXYACYL-COA DEHYDROGENASE-RELATED"/>
    <property type="match status" value="1"/>
</dbReference>
<dbReference type="InterPro" id="IPR029045">
    <property type="entry name" value="ClpP/crotonase-like_dom_sf"/>
</dbReference>
<dbReference type="SUPFAM" id="SSF48179">
    <property type="entry name" value="6-phosphogluconate dehydrogenase C-terminal domain-like"/>
    <property type="match status" value="2"/>
</dbReference>
<evidence type="ECO:0000256" key="3">
    <source>
        <dbReference type="ARBA" id="ARBA00022832"/>
    </source>
</evidence>
<dbReference type="Proteomes" id="UP000670947">
    <property type="component" value="Unassembled WGS sequence"/>
</dbReference>
<evidence type="ECO:0000256" key="7">
    <source>
        <dbReference type="ARBA" id="ARBA00023098"/>
    </source>
</evidence>
<dbReference type="InterPro" id="IPR006176">
    <property type="entry name" value="3-OHacyl-CoA_DH_NAD-bd"/>
</dbReference>
<evidence type="ECO:0000256" key="6">
    <source>
        <dbReference type="ARBA" id="ARBA00023027"/>
    </source>
</evidence>
<dbReference type="InterPro" id="IPR006108">
    <property type="entry name" value="3HC_DH_C"/>
</dbReference>
<evidence type="ECO:0000259" key="9">
    <source>
        <dbReference type="Pfam" id="PF00725"/>
    </source>
</evidence>
<evidence type="ECO:0000256" key="4">
    <source>
        <dbReference type="ARBA" id="ARBA00022963"/>
    </source>
</evidence>
<keyword evidence="3" id="KW-0276">Fatty acid metabolism</keyword>
<reference evidence="11 12" key="1">
    <citation type="submission" date="2021-03" db="EMBL/GenBank/DDBJ databases">
        <title>Paenibacillus artemisicola MWE-103 whole genome sequence.</title>
        <authorList>
            <person name="Ham Y.J."/>
        </authorList>
    </citation>
    <scope>NUCLEOTIDE SEQUENCE [LARGE SCALE GENOMIC DNA]</scope>
    <source>
        <strain evidence="11 12">MWE-103</strain>
    </source>
</reference>
<dbReference type="InterPro" id="IPR008927">
    <property type="entry name" value="6-PGluconate_DH-like_C_sf"/>
</dbReference>
<gene>
    <name evidence="11" type="ORF">I8J29_20700</name>
</gene>
<keyword evidence="7" id="KW-0443">Lipid metabolism</keyword>
<dbReference type="SUPFAM" id="SSF51735">
    <property type="entry name" value="NAD(P)-binding Rossmann-fold domains"/>
    <property type="match status" value="1"/>
</dbReference>
<keyword evidence="5" id="KW-0560">Oxidoreductase</keyword>
<accession>A0ABS3WE80</accession>